<dbReference type="Proteomes" id="UP000828048">
    <property type="component" value="Chromosome 8"/>
</dbReference>
<gene>
    <name evidence="1" type="ORF">Vadar_003356</name>
</gene>
<accession>A0ACB7YB82</accession>
<sequence length="327" mass="36440">MSSRYSTDFLELGKLGKGGFGTVFKCKNKLDEKEYAVKKIPFKDGPDGQTNREKVLREVLALSTMDHCHVVRKAWIEDGCTVEQSSSEEESSSEDSANATLYIQMKFCPETLHGLLESLRVSDTVLDSDRVWRLFRQLVEGVRYIHSAGFVHRDLTRSNIFFDENNNVQIGDFGLATFVPDMSSGVTVTGDDGNLLYMAPELKMEDAQVSDKADMFSLGLVLCDLLFQFSTDSERAKIFAILRRGGELPAVWEAPHPIVAELLALTPSARPSASQVLQRQLPWKEVGLEYVHELEDTVRVLQTQVASATSEIEGLKKLVSQLPADDS</sequence>
<keyword evidence="2" id="KW-1185">Reference proteome</keyword>
<organism evidence="1 2">
    <name type="scientific">Vaccinium darrowii</name>
    <dbReference type="NCBI Taxonomy" id="229202"/>
    <lineage>
        <taxon>Eukaryota</taxon>
        <taxon>Viridiplantae</taxon>
        <taxon>Streptophyta</taxon>
        <taxon>Embryophyta</taxon>
        <taxon>Tracheophyta</taxon>
        <taxon>Spermatophyta</taxon>
        <taxon>Magnoliopsida</taxon>
        <taxon>eudicotyledons</taxon>
        <taxon>Gunneridae</taxon>
        <taxon>Pentapetalae</taxon>
        <taxon>asterids</taxon>
        <taxon>Ericales</taxon>
        <taxon>Ericaceae</taxon>
        <taxon>Vaccinioideae</taxon>
        <taxon>Vaccinieae</taxon>
        <taxon>Vaccinium</taxon>
    </lineage>
</organism>
<reference evidence="1 2" key="1">
    <citation type="journal article" date="2021" name="Hortic Res">
        <title>High-quality reference genome and annotation aids understanding of berry development for evergreen blueberry (Vaccinium darrowii).</title>
        <authorList>
            <person name="Yu J."/>
            <person name="Hulse-Kemp A.M."/>
            <person name="Babiker E."/>
            <person name="Staton M."/>
        </authorList>
    </citation>
    <scope>NUCLEOTIDE SEQUENCE [LARGE SCALE GENOMIC DNA]</scope>
    <source>
        <strain evidence="2">cv. NJ 8807/NJ 8810</strain>
        <tissue evidence="1">Young leaf</tissue>
    </source>
</reference>
<comment type="caution">
    <text evidence="1">The sequence shown here is derived from an EMBL/GenBank/DDBJ whole genome shotgun (WGS) entry which is preliminary data.</text>
</comment>
<name>A0ACB7YB82_9ERIC</name>
<evidence type="ECO:0000313" key="1">
    <source>
        <dbReference type="EMBL" id="KAH7850815.1"/>
    </source>
</evidence>
<evidence type="ECO:0000313" key="2">
    <source>
        <dbReference type="Proteomes" id="UP000828048"/>
    </source>
</evidence>
<proteinExistence type="predicted"/>
<protein>
    <submittedName>
        <fullName evidence="1">Uncharacterized protein</fullName>
    </submittedName>
</protein>
<dbReference type="EMBL" id="CM037158">
    <property type="protein sequence ID" value="KAH7850815.1"/>
    <property type="molecule type" value="Genomic_DNA"/>
</dbReference>